<organism evidence="1 2">
    <name type="scientific">Wuchereria bancrofti</name>
    <dbReference type="NCBI Taxonomy" id="6293"/>
    <lineage>
        <taxon>Eukaryota</taxon>
        <taxon>Metazoa</taxon>
        <taxon>Ecdysozoa</taxon>
        <taxon>Nematoda</taxon>
        <taxon>Chromadorea</taxon>
        <taxon>Rhabditida</taxon>
        <taxon>Spirurina</taxon>
        <taxon>Spiruromorpha</taxon>
        <taxon>Filarioidea</taxon>
        <taxon>Onchocercidae</taxon>
        <taxon>Wuchereria</taxon>
    </lineage>
</organism>
<dbReference type="EMBL" id="UYWW01002181">
    <property type="protein sequence ID" value="VDM11485.1"/>
    <property type="molecule type" value="Genomic_DNA"/>
</dbReference>
<gene>
    <name evidence="1" type="ORF">WBA_LOCUS4871</name>
</gene>
<evidence type="ECO:0000313" key="2">
    <source>
        <dbReference type="Proteomes" id="UP000270924"/>
    </source>
</evidence>
<dbReference type="OrthoDB" id="5877324at2759"/>
<accession>A0A3P7FQC6</accession>
<keyword evidence="2" id="KW-1185">Reference proteome</keyword>
<dbReference type="Proteomes" id="UP000270924">
    <property type="component" value="Unassembled WGS sequence"/>
</dbReference>
<protein>
    <submittedName>
        <fullName evidence="1">Uncharacterized protein</fullName>
    </submittedName>
</protein>
<evidence type="ECO:0000313" key="1">
    <source>
        <dbReference type="EMBL" id="VDM11485.1"/>
    </source>
</evidence>
<reference evidence="1 2" key="1">
    <citation type="submission" date="2018-11" db="EMBL/GenBank/DDBJ databases">
        <authorList>
            <consortium name="Pathogen Informatics"/>
        </authorList>
    </citation>
    <scope>NUCLEOTIDE SEQUENCE [LARGE SCALE GENOMIC DNA]</scope>
</reference>
<name>A0A3P7FQC6_WUCBA</name>
<proteinExistence type="predicted"/>
<dbReference type="InParanoid" id="A0A3P7FQC6"/>
<sequence>MDMSAITMGKAEKTLKCVESKVRKHCENKIQSKKKVENKNYGFGLLFFYRHKGKLFTEDDCLLQVSADGTGGTCPAFLSLGALATNEQLTMAHCSGSAQWQYTCAIDLSLSFIASSANRICEFSKEMPTLLDPSTSNLFVDDIFVDDVDSMTLYTYDLLMTICASVCVPISTYCTVYQTEDDSSSTLYIAVAAYPFDTLKHSVADWMRTQPLSATHVLIRSLDLLFDRSSTNKASKLTVRSDERRPLLPAYVGYVMEELLQKRDTGQLFDLVLNEKQVFSIWVLSLYHQLATIAAANVVIRVWKMRSPNWRLKTGRCFCCEGHCRLNLLFDNNNLFTLFSPNNQSKFLEKNMSIAAKQPSNSDIHLEAFETSTFPLMVFIPVRQKEGMRNRNRAISLDGKQMPSGYIPSAGRASVHQVLQHRPLLLLISRSPPGGLMVRDLLAGSGMTAAVA</sequence>
<dbReference type="AlphaFoldDB" id="A0A3P7FQC6"/>